<sequence length="76" mass="8984">MQFYQKPRIAFLINDLTAVDEHDQERIYFFEKGYVKVLGEFENEKYSGGKAYIIFNDEDVLSVATNVLRFTDKEVH</sequence>
<keyword evidence="2" id="KW-1185">Reference proteome</keyword>
<comment type="caution">
    <text evidence="1">The sequence shown here is derived from an EMBL/GenBank/DDBJ whole genome shotgun (WGS) entry which is preliminary data.</text>
</comment>
<organism evidence="1 2">
    <name type="scientific">Sporosarcina saromensis</name>
    <dbReference type="NCBI Taxonomy" id="359365"/>
    <lineage>
        <taxon>Bacteria</taxon>
        <taxon>Bacillati</taxon>
        <taxon>Bacillota</taxon>
        <taxon>Bacilli</taxon>
        <taxon>Bacillales</taxon>
        <taxon>Caryophanaceae</taxon>
        <taxon>Sporosarcina</taxon>
    </lineage>
</organism>
<dbReference type="RefSeq" id="WP_317943370.1">
    <property type="nucleotide sequence ID" value="NZ_JAUBDI010000006.1"/>
</dbReference>
<accession>A0ABU4GC66</accession>
<reference evidence="1 2" key="1">
    <citation type="submission" date="2023-06" db="EMBL/GenBank/DDBJ databases">
        <title>Sporosarcina sp. nov., isolated from Korean traditional fermented seafood 'Jeotgal'.</title>
        <authorList>
            <person name="Yang A.I."/>
            <person name="Shin N.-R."/>
        </authorList>
    </citation>
    <scope>NUCLEOTIDE SEQUENCE [LARGE SCALE GENOMIC DNA]</scope>
    <source>
        <strain evidence="1 2">KCTC13119</strain>
    </source>
</reference>
<gene>
    <name evidence="1" type="ORF">QT711_08280</name>
</gene>
<evidence type="ECO:0000313" key="2">
    <source>
        <dbReference type="Proteomes" id="UP001282284"/>
    </source>
</evidence>
<dbReference type="Proteomes" id="UP001282284">
    <property type="component" value="Unassembled WGS sequence"/>
</dbReference>
<protein>
    <submittedName>
        <fullName evidence="1">Uncharacterized protein</fullName>
    </submittedName>
</protein>
<evidence type="ECO:0000313" key="1">
    <source>
        <dbReference type="EMBL" id="MDW0113182.1"/>
    </source>
</evidence>
<name>A0ABU4GC66_9BACL</name>
<dbReference type="EMBL" id="JAUBDI010000006">
    <property type="protein sequence ID" value="MDW0113182.1"/>
    <property type="molecule type" value="Genomic_DNA"/>
</dbReference>
<proteinExistence type="predicted"/>